<keyword evidence="2" id="KW-0732">Signal</keyword>
<evidence type="ECO:0000313" key="5">
    <source>
        <dbReference type="Proteomes" id="UP000625527"/>
    </source>
</evidence>
<dbReference type="PANTHER" id="PTHR10587">
    <property type="entry name" value="GLYCOSYL TRANSFERASE-RELATED"/>
    <property type="match status" value="1"/>
</dbReference>
<evidence type="ECO:0000259" key="3">
    <source>
        <dbReference type="PROSITE" id="PS51677"/>
    </source>
</evidence>
<dbReference type="CDD" id="cd10917">
    <property type="entry name" value="CE4_NodB_like_6s_7s"/>
    <property type="match status" value="1"/>
</dbReference>
<name>A0ABR9N331_9MICO</name>
<protein>
    <submittedName>
        <fullName evidence="4">Polysaccharide deacetylase family protein</fullName>
    </submittedName>
</protein>
<comment type="caution">
    <text evidence="4">The sequence shown here is derived from an EMBL/GenBank/DDBJ whole genome shotgun (WGS) entry which is preliminary data.</text>
</comment>
<evidence type="ECO:0000256" key="1">
    <source>
        <dbReference type="SAM" id="MobiDB-lite"/>
    </source>
</evidence>
<dbReference type="PROSITE" id="PS51677">
    <property type="entry name" value="NODB"/>
    <property type="match status" value="1"/>
</dbReference>
<dbReference type="InterPro" id="IPR011330">
    <property type="entry name" value="Glyco_hydro/deAcase_b/a-brl"/>
</dbReference>
<evidence type="ECO:0000313" key="4">
    <source>
        <dbReference type="EMBL" id="MBE1877626.1"/>
    </source>
</evidence>
<dbReference type="Gene3D" id="3.20.20.370">
    <property type="entry name" value="Glycoside hydrolase/deacetylase"/>
    <property type="match status" value="1"/>
</dbReference>
<dbReference type="SUPFAM" id="SSF88713">
    <property type="entry name" value="Glycoside hydrolase/deacetylase"/>
    <property type="match status" value="1"/>
</dbReference>
<feature type="region of interest" description="Disordered" evidence="1">
    <location>
        <begin position="42"/>
        <end position="61"/>
    </location>
</feature>
<accession>A0ABR9N331</accession>
<sequence length="252" mass="26908">MRKAHALSAHHRNRLLAGGALAALLTVATLVTATVTCLPGTVPSDDVGDGPVPEADGASSHHVPVVHRVDTGEPVVFVTIDDGLHAGGEALDVVREHDIPVSLFLNEGPVADDASYFAEYIAMGNHVHSHTLTHQELTRLDAARQTHEICGMVDVLRDHYGDTGHVGSLLRAPYGASNEDTAAAARACGLDAIVHWSVTAEHGRLSFAAGDELRPGDIILTHFTEDLPDNLDRIRELADEEGLIIARLEDYL</sequence>
<reference evidence="4 5" key="1">
    <citation type="submission" date="2020-10" db="EMBL/GenBank/DDBJ databases">
        <title>Myceligenerans pegani sp. nov., an endophytic actinomycete isolated from Peganum harmala L. in Xinjiang, China.</title>
        <authorList>
            <person name="Xin L."/>
        </authorList>
    </citation>
    <scope>NUCLEOTIDE SEQUENCE [LARGE SCALE GENOMIC DNA]</scope>
    <source>
        <strain evidence="4 5">TRM65318</strain>
    </source>
</reference>
<dbReference type="EMBL" id="JADAQT010000105">
    <property type="protein sequence ID" value="MBE1877626.1"/>
    <property type="molecule type" value="Genomic_DNA"/>
</dbReference>
<evidence type="ECO:0000256" key="2">
    <source>
        <dbReference type="SAM" id="SignalP"/>
    </source>
</evidence>
<gene>
    <name evidence="4" type="ORF">IHE71_18220</name>
</gene>
<feature type="domain" description="NodB homology" evidence="3">
    <location>
        <begin position="74"/>
        <end position="252"/>
    </location>
</feature>
<feature type="chain" id="PRO_5046580995" evidence="2">
    <location>
        <begin position="23"/>
        <end position="252"/>
    </location>
</feature>
<dbReference type="InterPro" id="IPR050248">
    <property type="entry name" value="Polysacc_deacetylase_ArnD"/>
</dbReference>
<dbReference type="RefSeq" id="WP_192864184.1">
    <property type="nucleotide sequence ID" value="NZ_JADAQT010000105.1"/>
</dbReference>
<dbReference type="Pfam" id="PF01522">
    <property type="entry name" value="Polysacc_deac_1"/>
    <property type="match status" value="1"/>
</dbReference>
<feature type="signal peptide" evidence="2">
    <location>
        <begin position="1"/>
        <end position="22"/>
    </location>
</feature>
<organism evidence="4 5">
    <name type="scientific">Myceligenerans pegani</name>
    <dbReference type="NCBI Taxonomy" id="2776917"/>
    <lineage>
        <taxon>Bacteria</taxon>
        <taxon>Bacillati</taxon>
        <taxon>Actinomycetota</taxon>
        <taxon>Actinomycetes</taxon>
        <taxon>Micrococcales</taxon>
        <taxon>Promicromonosporaceae</taxon>
        <taxon>Myceligenerans</taxon>
    </lineage>
</organism>
<keyword evidence="5" id="KW-1185">Reference proteome</keyword>
<dbReference type="InterPro" id="IPR002509">
    <property type="entry name" value="NODB_dom"/>
</dbReference>
<proteinExistence type="predicted"/>
<dbReference type="PANTHER" id="PTHR10587:SF134">
    <property type="entry name" value="SECRETED PROTEIN"/>
    <property type="match status" value="1"/>
</dbReference>
<dbReference type="Proteomes" id="UP000625527">
    <property type="component" value="Unassembled WGS sequence"/>
</dbReference>